<comment type="caution">
    <text evidence="2">The sequence shown here is derived from an EMBL/GenBank/DDBJ whole genome shotgun (WGS) entry which is preliminary data.</text>
</comment>
<feature type="transmembrane region" description="Helical" evidence="1">
    <location>
        <begin position="185"/>
        <end position="205"/>
    </location>
</feature>
<reference evidence="2 3" key="1">
    <citation type="submission" date="2016-02" db="EMBL/GenBank/DDBJ databases">
        <title>Discovery of a natural microsporidian pathogen with a broad tissue tropism in Caenorhabditis elegans.</title>
        <authorList>
            <person name="Luallen R.J."/>
            <person name="Reinke A.W."/>
            <person name="Tong L."/>
            <person name="Botts M.R."/>
            <person name="Felix M.-A."/>
            <person name="Troemel E.R."/>
        </authorList>
    </citation>
    <scope>NUCLEOTIDE SEQUENCE [LARGE SCALE GENOMIC DNA]</scope>
    <source>
        <strain evidence="2 3">JUm2807</strain>
    </source>
</reference>
<dbReference type="OrthoDB" id="409725at2759"/>
<feature type="transmembrane region" description="Helical" evidence="1">
    <location>
        <begin position="62"/>
        <end position="85"/>
    </location>
</feature>
<name>A0A177EAX9_9MICR</name>
<dbReference type="GeneID" id="93647586"/>
<evidence type="ECO:0000313" key="2">
    <source>
        <dbReference type="EMBL" id="OAG29097.1"/>
    </source>
</evidence>
<accession>A0A177EAX9</accession>
<evidence type="ECO:0000256" key="1">
    <source>
        <dbReference type="SAM" id="Phobius"/>
    </source>
</evidence>
<feature type="transmembrane region" description="Helical" evidence="1">
    <location>
        <begin position="317"/>
        <end position="340"/>
    </location>
</feature>
<dbReference type="AlphaFoldDB" id="A0A177EAX9"/>
<dbReference type="STRING" id="1805483.A0A177EAX9"/>
<protein>
    <recommendedName>
        <fullName evidence="4">SLC26A/SulP transporter domain-containing protein</fullName>
    </recommendedName>
</protein>
<dbReference type="EMBL" id="LTDL01000042">
    <property type="protein sequence ID" value="OAG29097.1"/>
    <property type="molecule type" value="Genomic_DNA"/>
</dbReference>
<gene>
    <name evidence="2" type="ORF">NEDG_01236</name>
</gene>
<proteinExistence type="predicted"/>
<keyword evidence="1" id="KW-0812">Transmembrane</keyword>
<feature type="transmembrane region" description="Helical" evidence="1">
    <location>
        <begin position="352"/>
        <end position="368"/>
    </location>
</feature>
<dbReference type="Proteomes" id="UP000185944">
    <property type="component" value="Unassembled WGS sequence"/>
</dbReference>
<dbReference type="RefSeq" id="XP_067543842.1">
    <property type="nucleotide sequence ID" value="XM_067688654.1"/>
</dbReference>
<feature type="transmembrane region" description="Helical" evidence="1">
    <location>
        <begin position="374"/>
        <end position="394"/>
    </location>
</feature>
<dbReference type="VEuPathDB" id="MicrosporidiaDB:NEDG_01236"/>
<keyword evidence="3" id="KW-1185">Reference proteome</keyword>
<keyword evidence="1" id="KW-0472">Membrane</keyword>
<feature type="transmembrane region" description="Helical" evidence="1">
    <location>
        <begin position="406"/>
        <end position="430"/>
    </location>
</feature>
<sequence>MQLYTSGRDAPVASQTTATVSRIVYKGLIVAFGVVLYFMYILTVGERMFPAKEMFGGSDARYLSTLLFVAGTCLSQMVFFALSAFTSGVMSSPISEAFFSTRALGASLGKSLPPEEVLPTMLASLFLAALLTSAVFFALFALRAEKALQKIPSSVSQALFVVIGFLCIVFANERVGGLSIGVPPWAVYAVFNALGVVLCVAAHCLKKMGLVVGKYSILFIAGGLSLAFYLAKLVGGASFASLTAQGWFASDPSAPAALVLPRIEGFGGVNVAAVCAHLPNILGIVVVNALQFPINFPPTSKALGQTPSARKELLANAVANAATSLVGASAGALPTATIALHGAGSESRGDTLAIAVGLCVAFWGGYRYTLYIPFVVFDTLLLVLGTGIVLRTFLGVFKTKPQTIPFILSVVLVSGLTQSLVCGLLAAAVFHCCGHGLSRVRAWRRLVARCLNHKE</sequence>
<organism evidence="2 3">
    <name type="scientific">Nematocida displodere</name>
    <dbReference type="NCBI Taxonomy" id="1805483"/>
    <lineage>
        <taxon>Eukaryota</taxon>
        <taxon>Fungi</taxon>
        <taxon>Fungi incertae sedis</taxon>
        <taxon>Microsporidia</taxon>
        <taxon>Nematocida</taxon>
    </lineage>
</organism>
<feature type="transmembrane region" description="Helical" evidence="1">
    <location>
        <begin position="121"/>
        <end position="142"/>
    </location>
</feature>
<feature type="transmembrane region" description="Helical" evidence="1">
    <location>
        <begin position="23"/>
        <end position="42"/>
    </location>
</feature>
<evidence type="ECO:0008006" key="4">
    <source>
        <dbReference type="Google" id="ProtNLM"/>
    </source>
</evidence>
<keyword evidence="1" id="KW-1133">Transmembrane helix</keyword>
<evidence type="ECO:0000313" key="3">
    <source>
        <dbReference type="Proteomes" id="UP000185944"/>
    </source>
</evidence>
<feature type="transmembrane region" description="Helical" evidence="1">
    <location>
        <begin position="217"/>
        <end position="240"/>
    </location>
</feature>
<feature type="transmembrane region" description="Helical" evidence="1">
    <location>
        <begin position="154"/>
        <end position="173"/>
    </location>
</feature>